<dbReference type="GO" id="GO:0004252">
    <property type="term" value="F:serine-type endopeptidase activity"/>
    <property type="evidence" value="ECO:0007669"/>
    <property type="project" value="UniProtKB-UniRule"/>
</dbReference>
<dbReference type="CDD" id="cd04847">
    <property type="entry name" value="Peptidases_S8_Subtilisin_like_2"/>
    <property type="match status" value="1"/>
</dbReference>
<protein>
    <recommendedName>
        <fullName evidence="2">Peptidase S8/S53 domain-containing protein</fullName>
    </recommendedName>
</protein>
<dbReference type="RefSeq" id="WP_039255499.1">
    <property type="nucleotide sequence ID" value="NZ_JENJ01000032.1"/>
</dbReference>
<gene>
    <name evidence="3" type="ORF">Z968_08220</name>
</gene>
<feature type="active site" description="Charge relay system" evidence="1">
    <location>
        <position position="264"/>
    </location>
</feature>
<dbReference type="InterPro" id="IPR000209">
    <property type="entry name" value="Peptidase_S8/S53_dom"/>
</dbReference>
<evidence type="ECO:0000313" key="3">
    <source>
        <dbReference type="EMBL" id="KGM95821.1"/>
    </source>
</evidence>
<dbReference type="SUPFAM" id="SSF52743">
    <property type="entry name" value="Subtilisin-like"/>
    <property type="match status" value="1"/>
</dbReference>
<dbReference type="Gene3D" id="3.40.50.200">
    <property type="entry name" value="Peptidase S8/S53 domain"/>
    <property type="match status" value="1"/>
</dbReference>
<dbReference type="Pfam" id="PF00082">
    <property type="entry name" value="Peptidase_S8"/>
    <property type="match status" value="1"/>
</dbReference>
<keyword evidence="1" id="KW-0645">Protease</keyword>
<accession>A0A0A0I693</accession>
<feature type="domain" description="Peptidase S8/S53" evidence="2">
    <location>
        <begin position="256"/>
        <end position="521"/>
    </location>
</feature>
<comment type="caution">
    <text evidence="3">The sequence shown here is derived from an EMBL/GenBank/DDBJ whole genome shotgun (WGS) entry which is preliminary data.</text>
</comment>
<name>A0A0A0I693_CLONO</name>
<organism evidence="3 4">
    <name type="scientific">Clostridium novyi A str. 4552</name>
    <dbReference type="NCBI Taxonomy" id="1444289"/>
    <lineage>
        <taxon>Bacteria</taxon>
        <taxon>Bacillati</taxon>
        <taxon>Bacillota</taxon>
        <taxon>Clostridia</taxon>
        <taxon>Eubacteriales</taxon>
        <taxon>Clostridiaceae</taxon>
        <taxon>Clostridium</taxon>
    </lineage>
</organism>
<reference evidence="3 4" key="1">
    <citation type="submission" date="2014-01" db="EMBL/GenBank/DDBJ databases">
        <title>Plasmidome dynamics in the species complex Clostridium novyi sensu lato converts strains of independent lineages into distinctly different pathogens.</title>
        <authorList>
            <person name="Skarin H."/>
            <person name="Segerman B."/>
        </authorList>
    </citation>
    <scope>NUCLEOTIDE SEQUENCE [LARGE SCALE GENOMIC DNA]</scope>
    <source>
        <strain evidence="3 4">4552</strain>
    </source>
</reference>
<dbReference type="Proteomes" id="UP000030012">
    <property type="component" value="Unassembled WGS sequence"/>
</dbReference>
<evidence type="ECO:0000259" key="2">
    <source>
        <dbReference type="Pfam" id="PF00082"/>
    </source>
</evidence>
<sequence>MDFMPILANGEKLAREISKGKSGGPKKLPYTYEEAKKRIINDINDISNEIQEHKELYLENEIIINIRMAENFIAKSYIPSIFNKKESMEFVGARIYNRKVVENKEIKSKLYFVKCSKDNLDWFMNDLNIDNFNKTQIKQLRSIEKIDVLSAEEKALGFDEKKDEYEVEIVLHPLRYDKKIALTRLSDYLEEGSIVKEYENGPVFILAKIKQENLLNISKYNFLRTVHPMREIKLPKLRTVEGSDLPQIPQAKEISNKIKIGVFDGGVNEKNLYLKPYLKNHDLSSLPPKIDTLQHGNAVCGAVLYGEMNKYKNKEQLPPPKCIVESFRVLPEKNLYAVIENIENVVNSRSDIDIYNISFGPRGPILDDQINRFTYSLDKLALKNKIFCIAVGNDGNVMKPFNRIQSPSDAVNCIGVGAYSKFDGKIYRAEYSCIGEGREGAKLKPDLLAFGGDERNLFQAISLDGTSRLMTAGTSFSSPIVAGKVGEITQVSEELDPIMARTLLIHSAHKELGNAEEEGFGILEDNVENIIKCSENKVTILYKGFIIPSRCIKLPIPLPDISNQSGNINFSWTICTLTDVSILDSDLYTNTCIEETFYPNSNVFSFTKRGEKAVKVDVINQPELVKELELLGYKKSKNPVGDTVKRRNELQRRLDYKWDTISRKAKGKKIDGVNDPFLIISALSRDEGDLMKVRFSVAITVEMKKYKGNMYADILNKYDVLAPIQIEQEIEQEIQEITK</sequence>
<dbReference type="GO" id="GO:0006508">
    <property type="term" value="P:proteolysis"/>
    <property type="evidence" value="ECO:0007669"/>
    <property type="project" value="UniProtKB-KW"/>
</dbReference>
<feature type="active site" description="Charge relay system" evidence="1">
    <location>
        <position position="295"/>
    </location>
</feature>
<evidence type="ECO:0000313" key="4">
    <source>
        <dbReference type="Proteomes" id="UP000030012"/>
    </source>
</evidence>
<proteinExistence type="inferred from homology"/>
<keyword evidence="1" id="KW-0378">Hydrolase</keyword>
<dbReference type="OrthoDB" id="9798386at2"/>
<dbReference type="AlphaFoldDB" id="A0A0A0I693"/>
<dbReference type="PROSITE" id="PS51892">
    <property type="entry name" value="SUBTILASE"/>
    <property type="match status" value="1"/>
</dbReference>
<dbReference type="EMBL" id="JENJ01000032">
    <property type="protein sequence ID" value="KGM95821.1"/>
    <property type="molecule type" value="Genomic_DNA"/>
</dbReference>
<feature type="active site" description="Charge relay system" evidence="1">
    <location>
        <position position="475"/>
    </location>
</feature>
<comment type="similarity">
    <text evidence="1">Belongs to the peptidase S8 family.</text>
</comment>
<evidence type="ECO:0000256" key="1">
    <source>
        <dbReference type="PROSITE-ProRule" id="PRU01240"/>
    </source>
</evidence>
<keyword evidence="1" id="KW-0720">Serine protease</keyword>
<dbReference type="InterPro" id="IPR036852">
    <property type="entry name" value="Peptidase_S8/S53_dom_sf"/>
</dbReference>
<dbReference type="InterPro" id="IPR034074">
    <property type="entry name" value="Y4bN_pept_dom"/>
</dbReference>